<reference evidence="1 2" key="1">
    <citation type="submission" date="2022-07" db="EMBL/GenBank/DDBJ databases">
        <title>Methylomonas rivi sp. nov., Methylomonas rosea sp. nov., Methylomonas aureus sp. nov. and Methylomonas subterranea sp. nov., four novel methanotrophs isolated from a freshwater creek and the deep terrestrial subsurface.</title>
        <authorList>
            <person name="Abin C."/>
            <person name="Sankaranarayanan K."/>
            <person name="Garner C."/>
            <person name="Sindelar R."/>
            <person name="Kotary K."/>
            <person name="Garner R."/>
            <person name="Barclay S."/>
            <person name="Lawson P."/>
            <person name="Krumholz L."/>
        </authorList>
    </citation>
    <scope>NUCLEOTIDE SEQUENCE [LARGE SCALE GENOMIC DNA]</scope>
    <source>
        <strain evidence="1 2">SURF-1</strain>
    </source>
</reference>
<protein>
    <submittedName>
        <fullName evidence="1">Uncharacterized protein</fullName>
    </submittedName>
</protein>
<proteinExistence type="predicted"/>
<dbReference type="RefSeq" id="WP_256610417.1">
    <property type="nucleotide sequence ID" value="NZ_JANIBM010000007.1"/>
</dbReference>
<name>A0ABT1UHE1_9GAMM</name>
<organism evidence="1 2">
    <name type="scientific">Methylomonas aurea</name>
    <dbReference type="NCBI Taxonomy" id="2952224"/>
    <lineage>
        <taxon>Bacteria</taxon>
        <taxon>Pseudomonadati</taxon>
        <taxon>Pseudomonadota</taxon>
        <taxon>Gammaproteobacteria</taxon>
        <taxon>Methylococcales</taxon>
        <taxon>Methylococcaceae</taxon>
        <taxon>Methylomonas</taxon>
    </lineage>
</organism>
<dbReference type="EMBL" id="JANIBM010000007">
    <property type="protein sequence ID" value="MCQ8181129.1"/>
    <property type="molecule type" value="Genomic_DNA"/>
</dbReference>
<accession>A0ABT1UHE1</accession>
<keyword evidence="2" id="KW-1185">Reference proteome</keyword>
<evidence type="ECO:0000313" key="1">
    <source>
        <dbReference type="EMBL" id="MCQ8181129.1"/>
    </source>
</evidence>
<dbReference type="Proteomes" id="UP001524569">
    <property type="component" value="Unassembled WGS sequence"/>
</dbReference>
<gene>
    <name evidence="1" type="ORF">NP603_08415</name>
</gene>
<sequence length="82" mass="9190">MAVNTKIVDRLIQELIKEKSPLPFRHYVYDENTGVRYEVIVNKVAQKPLQFNESRLSKSMTYDAVLGPKGQPCGCCNGSGKS</sequence>
<comment type="caution">
    <text evidence="1">The sequence shown here is derived from an EMBL/GenBank/DDBJ whole genome shotgun (WGS) entry which is preliminary data.</text>
</comment>
<evidence type="ECO:0000313" key="2">
    <source>
        <dbReference type="Proteomes" id="UP001524569"/>
    </source>
</evidence>